<dbReference type="RefSeq" id="WP_073483996.1">
    <property type="nucleotide sequence ID" value="NZ_FQVN01000005.1"/>
</dbReference>
<organism evidence="5 6">
    <name type="scientific">Streptoalloteichus hindustanus</name>
    <dbReference type="NCBI Taxonomy" id="2017"/>
    <lineage>
        <taxon>Bacteria</taxon>
        <taxon>Bacillati</taxon>
        <taxon>Actinomycetota</taxon>
        <taxon>Actinomycetes</taxon>
        <taxon>Pseudonocardiales</taxon>
        <taxon>Pseudonocardiaceae</taxon>
        <taxon>Streptoalloteichus</taxon>
    </lineage>
</organism>
<accession>A0A1M5EKH2</accession>
<evidence type="ECO:0000259" key="4">
    <source>
        <dbReference type="Pfam" id="PF13649"/>
    </source>
</evidence>
<dbReference type="InterPro" id="IPR029063">
    <property type="entry name" value="SAM-dependent_MTases_sf"/>
</dbReference>
<dbReference type="GO" id="GO:0008168">
    <property type="term" value="F:methyltransferase activity"/>
    <property type="evidence" value="ECO:0007669"/>
    <property type="project" value="UniProtKB-KW"/>
</dbReference>
<evidence type="ECO:0000313" key="6">
    <source>
        <dbReference type="Proteomes" id="UP000184501"/>
    </source>
</evidence>
<evidence type="ECO:0000256" key="1">
    <source>
        <dbReference type="ARBA" id="ARBA00022603"/>
    </source>
</evidence>
<dbReference type="GO" id="GO:0032259">
    <property type="term" value="P:methylation"/>
    <property type="evidence" value="ECO:0007669"/>
    <property type="project" value="UniProtKB-KW"/>
</dbReference>
<dbReference type="OrthoDB" id="3825914at2"/>
<reference evidence="5 6" key="1">
    <citation type="submission" date="2016-11" db="EMBL/GenBank/DDBJ databases">
        <authorList>
            <person name="Jaros S."/>
            <person name="Januszkiewicz K."/>
            <person name="Wedrychowicz H."/>
        </authorList>
    </citation>
    <scope>NUCLEOTIDE SEQUENCE [LARGE SCALE GENOMIC DNA]</scope>
    <source>
        <strain evidence="5 6">DSM 44523</strain>
    </source>
</reference>
<dbReference type="PANTHER" id="PTHR43464">
    <property type="entry name" value="METHYLTRANSFERASE"/>
    <property type="match status" value="1"/>
</dbReference>
<sequence>MTSSGPDAAHSLDFDALYGGGELVAGVAFAGVPWDIGGPQPAVVELEQAGHVAGEVLDVGCGLGDNAIHLATRGYRVTGVDGSPRAVEQAGVRAAERGVDVAFAVADATSLAGYEDRFDTVVDSALYHCLDEDGQRSYVEALGRVTKPGARLNIVCFSDRTVDGLPSPIPVSEENLRSTLGNAGWEVAELRETTLLAVAQSAPNFLEQHGERVVVDDRGRVRFPAWLLRARRN</sequence>
<dbReference type="CDD" id="cd02440">
    <property type="entry name" value="AdoMet_MTases"/>
    <property type="match status" value="1"/>
</dbReference>
<dbReference type="SUPFAM" id="SSF53335">
    <property type="entry name" value="S-adenosyl-L-methionine-dependent methyltransferases"/>
    <property type="match status" value="1"/>
</dbReference>
<dbReference type="Proteomes" id="UP000184501">
    <property type="component" value="Unassembled WGS sequence"/>
</dbReference>
<name>A0A1M5EKH2_STRHI</name>
<dbReference type="STRING" id="2017.SAMN05444320_10527"/>
<keyword evidence="2 5" id="KW-0808">Transferase</keyword>
<dbReference type="Pfam" id="PF13649">
    <property type="entry name" value="Methyltransf_25"/>
    <property type="match status" value="1"/>
</dbReference>
<evidence type="ECO:0000256" key="2">
    <source>
        <dbReference type="ARBA" id="ARBA00022679"/>
    </source>
</evidence>
<keyword evidence="1 5" id="KW-0489">Methyltransferase</keyword>
<feature type="domain" description="Methyltransferase" evidence="4">
    <location>
        <begin position="56"/>
        <end position="149"/>
    </location>
</feature>
<dbReference type="PANTHER" id="PTHR43464:SF19">
    <property type="entry name" value="UBIQUINONE BIOSYNTHESIS O-METHYLTRANSFERASE, MITOCHONDRIAL"/>
    <property type="match status" value="1"/>
</dbReference>
<dbReference type="Gene3D" id="3.40.50.150">
    <property type="entry name" value="Vaccinia Virus protein VP39"/>
    <property type="match status" value="1"/>
</dbReference>
<keyword evidence="3" id="KW-0949">S-adenosyl-L-methionine</keyword>
<proteinExistence type="predicted"/>
<gene>
    <name evidence="5" type="ORF">SAMN05444320_10527</name>
</gene>
<dbReference type="InterPro" id="IPR041698">
    <property type="entry name" value="Methyltransf_25"/>
</dbReference>
<keyword evidence="6" id="KW-1185">Reference proteome</keyword>
<evidence type="ECO:0000256" key="3">
    <source>
        <dbReference type="ARBA" id="ARBA00022691"/>
    </source>
</evidence>
<evidence type="ECO:0000313" key="5">
    <source>
        <dbReference type="EMBL" id="SHF79749.1"/>
    </source>
</evidence>
<protein>
    <submittedName>
        <fullName evidence="5">Methyltransferase domain-containing protein</fullName>
    </submittedName>
</protein>
<dbReference type="AlphaFoldDB" id="A0A1M5EKH2"/>
<dbReference type="EMBL" id="FQVN01000005">
    <property type="protein sequence ID" value="SHF79749.1"/>
    <property type="molecule type" value="Genomic_DNA"/>
</dbReference>